<dbReference type="PANTHER" id="PTHR24321:SF8">
    <property type="entry name" value="ESTRADIOL 17-BETA-DEHYDROGENASE 8-RELATED"/>
    <property type="match status" value="1"/>
</dbReference>
<protein>
    <submittedName>
        <fullName evidence="4">Unannotated protein</fullName>
    </submittedName>
</protein>
<comment type="similarity">
    <text evidence="1">Belongs to the short-chain dehydrogenases/reductases (SDR) family.</text>
</comment>
<dbReference type="EMBL" id="CAFABA010000088">
    <property type="protein sequence ID" value="CAB4834087.1"/>
    <property type="molecule type" value="Genomic_DNA"/>
</dbReference>
<dbReference type="Pfam" id="PF13561">
    <property type="entry name" value="adh_short_C2"/>
    <property type="match status" value="1"/>
</dbReference>
<evidence type="ECO:0000256" key="1">
    <source>
        <dbReference type="ARBA" id="ARBA00006484"/>
    </source>
</evidence>
<evidence type="ECO:0000313" key="4">
    <source>
        <dbReference type="EMBL" id="CAB4834087.1"/>
    </source>
</evidence>
<accession>A0A6J7AMN9</accession>
<gene>
    <name evidence="3" type="ORF">UFOPK2754_02732</name>
    <name evidence="4" type="ORF">UFOPK3139_01973</name>
    <name evidence="5" type="ORF">UFOPK3543_01757</name>
    <name evidence="6" type="ORF">UFOPK3967_01608</name>
</gene>
<organism evidence="4">
    <name type="scientific">freshwater metagenome</name>
    <dbReference type="NCBI Taxonomy" id="449393"/>
    <lineage>
        <taxon>unclassified sequences</taxon>
        <taxon>metagenomes</taxon>
        <taxon>ecological metagenomes</taxon>
    </lineage>
</organism>
<evidence type="ECO:0000313" key="3">
    <source>
        <dbReference type="EMBL" id="CAB4765409.1"/>
    </source>
</evidence>
<proteinExistence type="inferred from homology"/>
<name>A0A6J7AMN9_9ZZZZ</name>
<dbReference type="PRINTS" id="PR00080">
    <property type="entry name" value="SDRFAMILY"/>
</dbReference>
<dbReference type="EMBL" id="CAFBMH010000067">
    <property type="protein sequence ID" value="CAB4915042.1"/>
    <property type="molecule type" value="Genomic_DNA"/>
</dbReference>
<dbReference type="AlphaFoldDB" id="A0A6J7AMN9"/>
<dbReference type="PROSITE" id="PS00061">
    <property type="entry name" value="ADH_SHORT"/>
    <property type="match status" value="1"/>
</dbReference>
<dbReference type="PANTHER" id="PTHR24321">
    <property type="entry name" value="DEHYDROGENASES, SHORT CHAIN"/>
    <property type="match status" value="1"/>
</dbReference>
<dbReference type="Gene3D" id="3.40.50.720">
    <property type="entry name" value="NAD(P)-binding Rossmann-like Domain"/>
    <property type="match status" value="1"/>
</dbReference>
<sequence>MGMFDGKVALVTGAASGIGRASVQLFAEHGAAVMASDVNDAGGAETVRLVREAGGTAEYVHADVAKSADVRGMVDATVAAFGRLDFAHNNAGIPGLGLTIPDYPEEEWDRGIGVMLTGVFLGMKYQIPRILEHGDGGAIVNTSSGAGLIGFPGMCPYVAAKHGVIGLTKTAALEFGAQGVRINSICPGTARTGMVDEWLGDSAENLAQVVALHPIGRIAAPREIAEAAIWLCSPASSFVMGIALPVEGGYTAQ</sequence>
<reference evidence="4" key="1">
    <citation type="submission" date="2020-05" db="EMBL/GenBank/DDBJ databases">
        <authorList>
            <person name="Chiriac C."/>
            <person name="Salcher M."/>
            <person name="Ghai R."/>
            <person name="Kavagutti S V."/>
        </authorList>
    </citation>
    <scope>NUCLEOTIDE SEQUENCE</scope>
</reference>
<dbReference type="EMBL" id="CAEZYR010000137">
    <property type="protein sequence ID" value="CAB4765409.1"/>
    <property type="molecule type" value="Genomic_DNA"/>
</dbReference>
<dbReference type="FunFam" id="3.40.50.720:FF:000084">
    <property type="entry name" value="Short-chain dehydrogenase reductase"/>
    <property type="match status" value="1"/>
</dbReference>
<dbReference type="InterPro" id="IPR036291">
    <property type="entry name" value="NAD(P)-bd_dom_sf"/>
</dbReference>
<dbReference type="EMBL" id="CAFBOS010000096">
    <property type="protein sequence ID" value="CAB5000725.1"/>
    <property type="molecule type" value="Genomic_DNA"/>
</dbReference>
<dbReference type="PRINTS" id="PR00081">
    <property type="entry name" value="GDHRDH"/>
</dbReference>
<evidence type="ECO:0000313" key="5">
    <source>
        <dbReference type="EMBL" id="CAB4915042.1"/>
    </source>
</evidence>
<keyword evidence="2" id="KW-0560">Oxidoreductase</keyword>
<dbReference type="GO" id="GO:0016491">
    <property type="term" value="F:oxidoreductase activity"/>
    <property type="evidence" value="ECO:0007669"/>
    <property type="project" value="UniProtKB-KW"/>
</dbReference>
<dbReference type="InterPro" id="IPR002347">
    <property type="entry name" value="SDR_fam"/>
</dbReference>
<evidence type="ECO:0000256" key="2">
    <source>
        <dbReference type="ARBA" id="ARBA00023002"/>
    </source>
</evidence>
<dbReference type="InterPro" id="IPR020904">
    <property type="entry name" value="Sc_DH/Rdtase_CS"/>
</dbReference>
<evidence type="ECO:0000313" key="6">
    <source>
        <dbReference type="EMBL" id="CAB5000725.1"/>
    </source>
</evidence>
<dbReference type="SUPFAM" id="SSF51735">
    <property type="entry name" value="NAD(P)-binding Rossmann-fold domains"/>
    <property type="match status" value="1"/>
</dbReference>